<protein>
    <submittedName>
        <fullName evidence="3">DUF4376 domain-containing protein</fullName>
    </submittedName>
</protein>
<dbReference type="InterPro" id="IPR025484">
    <property type="entry name" value="DUF4376"/>
</dbReference>
<dbReference type="RefSeq" id="WP_170985479.1">
    <property type="nucleotide sequence ID" value="NZ_CP109968.1"/>
</dbReference>
<dbReference type="Proteomes" id="UP000298735">
    <property type="component" value="Chromosome Circular"/>
</dbReference>
<accession>A0A9X9P9M2</accession>
<evidence type="ECO:0000313" key="3">
    <source>
        <dbReference type="EMBL" id="UYZ08264.1"/>
    </source>
</evidence>
<sequence>MVDFFVAMPVEASSGQQTGQAFIAEWLLDAPRPTTEEIETYETLYEGILAIFRQPSPIAVGAERDRRIDAGFVFDDVLYQSRPEDRENIAGAVKAATDAIAAGASSGDYGWQRLLDPNAPEVFRWIAADNTTHPMDAQTVIRFGYTALGHKQAHIFAARELKDMDPVPADYATNPAYWP</sequence>
<dbReference type="Pfam" id="PF09636">
    <property type="entry name" value="XkdW"/>
    <property type="match status" value="1"/>
</dbReference>
<evidence type="ECO:0000259" key="2">
    <source>
        <dbReference type="Pfam" id="PF14301"/>
    </source>
</evidence>
<reference evidence="3" key="1">
    <citation type="submission" date="2022-10" db="EMBL/GenBank/DDBJ databases">
        <title>Complete genome sequence of Agrobacterium salinitolerans CFBP5507.</title>
        <authorList>
            <person name="Tchabashvili S."/>
            <person name="Yen H.-C."/>
            <person name="Haryono M."/>
            <person name="Lin Y.-C."/>
            <person name="Lai E.-M."/>
            <person name="Kuo C.-H."/>
        </authorList>
    </citation>
    <scope>NUCLEOTIDE SEQUENCE</scope>
    <source>
        <strain evidence="3">CFBP5507</strain>
    </source>
</reference>
<dbReference type="KEGG" id="asal:CFBP5507_04450"/>
<dbReference type="Pfam" id="PF14301">
    <property type="entry name" value="DUF4376"/>
    <property type="match status" value="1"/>
</dbReference>
<organism evidence="3 4">
    <name type="scientific">Agrobacterium salinitolerans</name>
    <dbReference type="NCBI Taxonomy" id="1183413"/>
    <lineage>
        <taxon>Bacteria</taxon>
        <taxon>Pseudomonadati</taxon>
        <taxon>Pseudomonadota</taxon>
        <taxon>Alphaproteobacteria</taxon>
        <taxon>Hyphomicrobiales</taxon>
        <taxon>Rhizobiaceae</taxon>
        <taxon>Rhizobium/Agrobacterium group</taxon>
        <taxon>Agrobacterium</taxon>
    </lineage>
</organism>
<feature type="domain" description="DUF4376" evidence="2">
    <location>
        <begin position="59"/>
        <end position="164"/>
    </location>
</feature>
<proteinExistence type="predicted"/>
<name>A0A9X9P9M2_9HYPH</name>
<evidence type="ECO:0000259" key="1">
    <source>
        <dbReference type="Pfam" id="PF09636"/>
    </source>
</evidence>
<feature type="domain" description="Bacteriophage SP-beta YorD" evidence="1">
    <location>
        <begin position="2"/>
        <end position="43"/>
    </location>
</feature>
<dbReference type="InterPro" id="IPR019094">
    <property type="entry name" value="Phage_SP-beta_YorD"/>
</dbReference>
<dbReference type="EMBL" id="CP109968">
    <property type="protein sequence ID" value="UYZ08264.1"/>
    <property type="molecule type" value="Genomic_DNA"/>
</dbReference>
<gene>
    <name evidence="3" type="ORF">CFBP5507_04450</name>
</gene>
<dbReference type="AlphaFoldDB" id="A0A9X9P9M2"/>
<evidence type="ECO:0000313" key="4">
    <source>
        <dbReference type="Proteomes" id="UP000298735"/>
    </source>
</evidence>